<feature type="region of interest" description="Disordered" evidence="1">
    <location>
        <begin position="21"/>
        <end position="43"/>
    </location>
</feature>
<name>J9FM03_9ZZZZ</name>
<dbReference type="EMBL" id="AMCI01005531">
    <property type="protein sequence ID" value="EJW95946.1"/>
    <property type="molecule type" value="Genomic_DNA"/>
</dbReference>
<reference evidence="2" key="1">
    <citation type="journal article" date="2012" name="PLoS ONE">
        <title>Gene sets for utilization of primary and secondary nutrition supplies in the distal gut of endangered iberian lynx.</title>
        <authorList>
            <person name="Alcaide M."/>
            <person name="Messina E."/>
            <person name="Richter M."/>
            <person name="Bargiela R."/>
            <person name="Peplies J."/>
            <person name="Huws S.A."/>
            <person name="Newbold C.J."/>
            <person name="Golyshin P.N."/>
            <person name="Simon M.A."/>
            <person name="Lopez G."/>
            <person name="Yakimov M.M."/>
            <person name="Ferrer M."/>
        </authorList>
    </citation>
    <scope>NUCLEOTIDE SEQUENCE</scope>
</reference>
<gene>
    <name evidence="2" type="ORF">EVA_15946</name>
</gene>
<accession>J9FM03</accession>
<dbReference type="AlphaFoldDB" id="J9FM03"/>
<organism evidence="2">
    <name type="scientific">gut metagenome</name>
    <dbReference type="NCBI Taxonomy" id="749906"/>
    <lineage>
        <taxon>unclassified sequences</taxon>
        <taxon>metagenomes</taxon>
        <taxon>organismal metagenomes</taxon>
    </lineage>
</organism>
<comment type="caution">
    <text evidence="2">The sequence shown here is derived from an EMBL/GenBank/DDBJ whole genome shotgun (WGS) entry which is preliminary data.</text>
</comment>
<protein>
    <submittedName>
        <fullName evidence="2">Uncharacterized protein</fullName>
    </submittedName>
</protein>
<evidence type="ECO:0000313" key="2">
    <source>
        <dbReference type="EMBL" id="EJW95946.1"/>
    </source>
</evidence>
<evidence type="ECO:0000256" key="1">
    <source>
        <dbReference type="SAM" id="MobiDB-lite"/>
    </source>
</evidence>
<sequence length="43" mass="4465">MWAKHASKNKTENGVTSLQMAAPFLHKKSPGGLSAGGLQSIKG</sequence>
<proteinExistence type="predicted"/>